<keyword evidence="9" id="KW-0234">DNA repair</keyword>
<evidence type="ECO:0000256" key="3">
    <source>
        <dbReference type="ARBA" id="ARBA00022723"/>
    </source>
</evidence>
<dbReference type="GO" id="GO:0051880">
    <property type="term" value="F:G-quadruplex DNA binding"/>
    <property type="evidence" value="ECO:0007669"/>
    <property type="project" value="EnsemblFungi"/>
</dbReference>
<comment type="similarity">
    <text evidence="1">Belongs to the AAA ATPase family. RarA/MGS1/WRNIP1 subfamily.</text>
</comment>
<keyword evidence="7" id="KW-0862">Zinc</keyword>
<dbReference type="GO" id="GO:0008047">
    <property type="term" value="F:enzyme activator activity"/>
    <property type="evidence" value="ECO:0007669"/>
    <property type="project" value="EnsemblFungi"/>
</dbReference>
<dbReference type="OrthoDB" id="10265467at2759"/>
<dbReference type="Pfam" id="PF00004">
    <property type="entry name" value="AAA"/>
    <property type="match status" value="1"/>
</dbReference>
<dbReference type="GO" id="GO:0000731">
    <property type="term" value="P:DNA synthesis involved in DNA repair"/>
    <property type="evidence" value="ECO:0007669"/>
    <property type="project" value="TreeGrafter"/>
</dbReference>
<dbReference type="Pfam" id="PF12002">
    <property type="entry name" value="MgsA_C"/>
    <property type="match status" value="1"/>
</dbReference>
<evidence type="ECO:0000256" key="1">
    <source>
        <dbReference type="ARBA" id="ARBA00008959"/>
    </source>
</evidence>
<keyword evidence="3" id="KW-0479">Metal-binding</keyword>
<dbReference type="CDD" id="cd18139">
    <property type="entry name" value="HLD_clamp_RarA"/>
    <property type="match status" value="1"/>
</dbReference>
<feature type="domain" description="AAA+ ATPase" evidence="10">
    <location>
        <begin position="134"/>
        <end position="251"/>
    </location>
</feature>
<evidence type="ECO:0000256" key="8">
    <source>
        <dbReference type="ARBA" id="ARBA00022840"/>
    </source>
</evidence>
<dbReference type="EMBL" id="LXFE01000211">
    <property type="protein sequence ID" value="OLL26263.1"/>
    <property type="molecule type" value="Genomic_DNA"/>
</dbReference>
<dbReference type="GO" id="GO:0051276">
    <property type="term" value="P:chromosome organization"/>
    <property type="evidence" value="ECO:0007669"/>
    <property type="project" value="EnsemblFungi"/>
</dbReference>
<dbReference type="InterPro" id="IPR008921">
    <property type="entry name" value="DNA_pol3_clamp-load_cplx_C"/>
</dbReference>
<organism evidence="12 13">
    <name type="scientific">Neolecta irregularis (strain DAH-3)</name>
    <dbReference type="NCBI Taxonomy" id="1198029"/>
    <lineage>
        <taxon>Eukaryota</taxon>
        <taxon>Fungi</taxon>
        <taxon>Dikarya</taxon>
        <taxon>Ascomycota</taxon>
        <taxon>Taphrinomycotina</taxon>
        <taxon>Neolectales</taxon>
        <taxon>Neolectaceae</taxon>
        <taxon>Neolecta</taxon>
    </lineage>
</organism>
<dbReference type="OMA" id="RIILSQC"/>
<keyword evidence="2" id="KW-0235">DNA replication</keyword>
<dbReference type="InterPro" id="IPR032423">
    <property type="entry name" value="AAA_assoc_2"/>
</dbReference>
<dbReference type="GO" id="GO:1902983">
    <property type="term" value="P:DNA strand elongation involved in mitotic DNA replication"/>
    <property type="evidence" value="ECO:0007669"/>
    <property type="project" value="UniProtKB-ARBA"/>
</dbReference>
<dbReference type="PANTHER" id="PTHR13779">
    <property type="entry name" value="WERNER HELICASE-INTERACTING PROTEIN 1 FAMILY MEMBER"/>
    <property type="match status" value="1"/>
</dbReference>
<keyword evidence="6" id="KW-0863">Zinc-finger</keyword>
<dbReference type="InterPro" id="IPR021886">
    <property type="entry name" value="MgsA_C"/>
</dbReference>
<keyword evidence="13" id="KW-1185">Reference proteome</keyword>
<dbReference type="GO" id="GO:0033567">
    <property type="term" value="P:DNA replication, Okazaki fragment processing"/>
    <property type="evidence" value="ECO:0007669"/>
    <property type="project" value="EnsemblFungi"/>
</dbReference>
<dbReference type="Proteomes" id="UP000186594">
    <property type="component" value="Unassembled WGS sequence"/>
</dbReference>
<keyword evidence="8" id="KW-0067">ATP-binding</keyword>
<dbReference type="Gene3D" id="3.40.50.300">
    <property type="entry name" value="P-loop containing nucleotide triphosphate hydrolases"/>
    <property type="match status" value="1"/>
</dbReference>
<dbReference type="InterPro" id="IPR003593">
    <property type="entry name" value="AAA+_ATPase"/>
</dbReference>
<keyword evidence="4" id="KW-0547">Nucleotide-binding</keyword>
<evidence type="ECO:0000259" key="11">
    <source>
        <dbReference type="SMART" id="SM00734"/>
    </source>
</evidence>
<dbReference type="FunFam" id="1.20.272.10:FF:000001">
    <property type="entry name" value="Putative AAA family ATPase"/>
    <property type="match status" value="1"/>
</dbReference>
<dbReference type="SMART" id="SM00382">
    <property type="entry name" value="AAA"/>
    <property type="match status" value="1"/>
</dbReference>
<dbReference type="GO" id="GO:0070914">
    <property type="term" value="P:UV-damage excision repair"/>
    <property type="evidence" value="ECO:0007669"/>
    <property type="project" value="UniProtKB-ARBA"/>
</dbReference>
<dbReference type="InterPro" id="IPR051314">
    <property type="entry name" value="AAA_ATPase_RarA/MGS1/WRNIP1"/>
</dbReference>
<dbReference type="PANTHER" id="PTHR13779:SF7">
    <property type="entry name" value="ATPASE WRNIP1"/>
    <property type="match status" value="1"/>
</dbReference>
<evidence type="ECO:0000313" key="12">
    <source>
        <dbReference type="EMBL" id="OLL26263.1"/>
    </source>
</evidence>
<dbReference type="Gene3D" id="1.10.8.60">
    <property type="match status" value="1"/>
</dbReference>
<keyword evidence="5" id="KW-0227">DNA damage</keyword>
<gene>
    <name evidence="12" type="ORF">NEOLI_000312</name>
</gene>
<comment type="caution">
    <text evidence="12">The sequence shown here is derived from an EMBL/GenBank/DDBJ whole genome shotgun (WGS) entry which is preliminary data.</text>
</comment>
<evidence type="ECO:0000256" key="6">
    <source>
        <dbReference type="ARBA" id="ARBA00022771"/>
    </source>
</evidence>
<evidence type="ECO:0000256" key="9">
    <source>
        <dbReference type="ARBA" id="ARBA00023204"/>
    </source>
</evidence>
<dbReference type="SUPFAM" id="SSF48019">
    <property type="entry name" value="post-AAA+ oligomerization domain-like"/>
    <property type="match status" value="1"/>
</dbReference>
<name>A0A1U7LUK7_NEOID</name>
<dbReference type="InterPro" id="IPR027417">
    <property type="entry name" value="P-loop_NTPase"/>
</dbReference>
<reference evidence="12 13" key="1">
    <citation type="submission" date="2016-04" db="EMBL/GenBank/DDBJ databases">
        <title>Evolutionary innovation and constraint leading to complex multicellularity in the Ascomycota.</title>
        <authorList>
            <person name="Cisse O."/>
            <person name="Nguyen A."/>
            <person name="Hewitt D.A."/>
            <person name="Jedd G."/>
            <person name="Stajich J.E."/>
        </authorList>
    </citation>
    <scope>NUCLEOTIDE SEQUENCE [LARGE SCALE GENOMIC DNA]</scope>
    <source>
        <strain evidence="12 13">DAH-3</strain>
    </source>
</reference>
<protein>
    <submittedName>
        <fullName evidence="12">ATPase WRNIP1</fullName>
    </submittedName>
</protein>
<evidence type="ECO:0000256" key="4">
    <source>
        <dbReference type="ARBA" id="ARBA00022741"/>
    </source>
</evidence>
<dbReference type="SMART" id="SM00734">
    <property type="entry name" value="ZnF_Rad18"/>
    <property type="match status" value="1"/>
</dbReference>
<dbReference type="GO" id="GO:0008270">
    <property type="term" value="F:zinc ion binding"/>
    <property type="evidence" value="ECO:0007669"/>
    <property type="project" value="UniProtKB-KW"/>
</dbReference>
<dbReference type="Gene3D" id="1.10.3710.10">
    <property type="entry name" value="DNA polymerase III clamp loader subunits, C-terminal domain"/>
    <property type="match status" value="1"/>
</dbReference>
<dbReference type="InterPro" id="IPR006642">
    <property type="entry name" value="Rad18_UBZ4"/>
</dbReference>
<dbReference type="SUPFAM" id="SSF52540">
    <property type="entry name" value="P-loop containing nucleoside triphosphate hydrolases"/>
    <property type="match status" value="1"/>
</dbReference>
<evidence type="ECO:0000259" key="10">
    <source>
        <dbReference type="SMART" id="SM00382"/>
    </source>
</evidence>
<dbReference type="GO" id="GO:0005524">
    <property type="term" value="F:ATP binding"/>
    <property type="evidence" value="ECO:0007669"/>
    <property type="project" value="UniProtKB-KW"/>
</dbReference>
<sequence>MSSVVCPVCENFVPQSSINRHLDNNCKDAFISGEESSHHSSQESNQKTSEFFLPVSSKKRLAQPVRNLQSTSTPLHEIQGNYESAVKKFKSIDALEEAKPLPEKIRPSRLDQYFGQEELVGPQGILRHLIESDQCPSMILWGPSGCGKTTLARIVAQNTSAQFKELSATTHGVNDCKKAFEDAKNLLQLTGKRTVIFMDEIHRFNKAQQDVFLPYVERGIITLIGATTENPSFKVNNALISRCRVFFLKKLSTSNIILILDRALSIYFPNSERPSGLDEAMIQHIAEFADGDGRIGLTLLETGLSALSNPNNRITPNELKNALKRTHFVYDRAGDMHYDTISAFHKSVRGSDANAALYYLARMLESGDALFVARRMVVIASEDADNNALPLAVAAHTAVTQIGMPEAEIILAHCAVYLAEAPKSTRTYMAYRRAQSALRNEPDAASAPIPMHLRNAPTKLMKSLGYSEGYKYNPDYLNGKVKQEYLPTELRTRKFLDVSGDLLIDTVLDEHTLN</sequence>
<evidence type="ECO:0000256" key="5">
    <source>
        <dbReference type="ARBA" id="ARBA00022763"/>
    </source>
</evidence>
<evidence type="ECO:0000313" key="13">
    <source>
        <dbReference type="Proteomes" id="UP000186594"/>
    </source>
</evidence>
<dbReference type="GO" id="GO:0016887">
    <property type="term" value="F:ATP hydrolysis activity"/>
    <property type="evidence" value="ECO:0007669"/>
    <property type="project" value="InterPro"/>
</dbReference>
<evidence type="ECO:0000256" key="2">
    <source>
        <dbReference type="ARBA" id="ARBA00022705"/>
    </source>
</evidence>
<dbReference type="AlphaFoldDB" id="A0A1U7LUK7"/>
<dbReference type="GO" id="GO:0017116">
    <property type="term" value="F:single-stranded DNA helicase activity"/>
    <property type="evidence" value="ECO:0007669"/>
    <property type="project" value="EnsemblFungi"/>
</dbReference>
<accession>A0A1U7LUK7</accession>
<proteinExistence type="inferred from homology"/>
<dbReference type="Pfam" id="PF16193">
    <property type="entry name" value="AAA_assoc_2"/>
    <property type="match status" value="1"/>
</dbReference>
<feature type="domain" description="UBZ4-type" evidence="11">
    <location>
        <begin position="3"/>
        <end position="27"/>
    </location>
</feature>
<evidence type="ECO:0000256" key="7">
    <source>
        <dbReference type="ARBA" id="ARBA00022833"/>
    </source>
</evidence>
<dbReference type="STRING" id="1198029.A0A1U7LUK7"/>
<dbReference type="GO" id="GO:0005634">
    <property type="term" value="C:nucleus"/>
    <property type="evidence" value="ECO:0007669"/>
    <property type="project" value="TreeGrafter"/>
</dbReference>
<dbReference type="CDD" id="cd00009">
    <property type="entry name" value="AAA"/>
    <property type="match status" value="1"/>
</dbReference>
<dbReference type="GO" id="GO:0006282">
    <property type="term" value="P:regulation of DNA repair"/>
    <property type="evidence" value="ECO:0007669"/>
    <property type="project" value="EnsemblFungi"/>
</dbReference>
<dbReference type="Gene3D" id="1.20.272.10">
    <property type="match status" value="1"/>
</dbReference>
<dbReference type="FunFam" id="3.40.50.300:FF:000137">
    <property type="entry name" value="Replication-associated recombination protein A"/>
    <property type="match status" value="1"/>
</dbReference>
<dbReference type="InterPro" id="IPR003959">
    <property type="entry name" value="ATPase_AAA_core"/>
</dbReference>